<dbReference type="Proteomes" id="UP000248340">
    <property type="component" value="Unassembled WGS sequence"/>
</dbReference>
<evidence type="ECO:0000313" key="2">
    <source>
        <dbReference type="EMBL" id="PYH86929.1"/>
    </source>
</evidence>
<protein>
    <submittedName>
        <fullName evidence="2">Uncharacterized protein</fullName>
    </submittedName>
</protein>
<feature type="transmembrane region" description="Helical" evidence="1">
    <location>
        <begin position="6"/>
        <end position="26"/>
    </location>
</feature>
<organism evidence="2 3">
    <name type="scientific">Aspergillus uvarum CBS 121591</name>
    <dbReference type="NCBI Taxonomy" id="1448315"/>
    <lineage>
        <taxon>Eukaryota</taxon>
        <taxon>Fungi</taxon>
        <taxon>Dikarya</taxon>
        <taxon>Ascomycota</taxon>
        <taxon>Pezizomycotina</taxon>
        <taxon>Eurotiomycetes</taxon>
        <taxon>Eurotiomycetidae</taxon>
        <taxon>Eurotiales</taxon>
        <taxon>Aspergillaceae</taxon>
        <taxon>Aspergillus</taxon>
        <taxon>Aspergillus subgen. Circumdati</taxon>
    </lineage>
</organism>
<dbReference type="AlphaFoldDB" id="A0A319CR53"/>
<evidence type="ECO:0000256" key="1">
    <source>
        <dbReference type="SAM" id="Phobius"/>
    </source>
</evidence>
<dbReference type="VEuPathDB" id="FungiDB:BO82DRAFT_54343"/>
<gene>
    <name evidence="2" type="ORF">BO82DRAFT_54343</name>
</gene>
<accession>A0A319CR53</accession>
<name>A0A319CR53_9EURO</name>
<evidence type="ECO:0000313" key="3">
    <source>
        <dbReference type="Proteomes" id="UP000248340"/>
    </source>
</evidence>
<keyword evidence="1" id="KW-0472">Membrane</keyword>
<keyword evidence="3" id="KW-1185">Reference proteome</keyword>
<dbReference type="EMBL" id="KZ821675">
    <property type="protein sequence ID" value="PYH86929.1"/>
    <property type="molecule type" value="Genomic_DNA"/>
</dbReference>
<keyword evidence="1" id="KW-1133">Transmembrane helix</keyword>
<keyword evidence="1" id="KW-0812">Transmembrane</keyword>
<sequence length="66" mass="7900">MFSVCVFAFWFFFSSFSFCSIVSFLVRPAVHLIGRKAVRNRQLWSITTRRLSWRSSKYRLTARSTR</sequence>
<dbReference type="RefSeq" id="XP_025497129.1">
    <property type="nucleotide sequence ID" value="XM_025641314.1"/>
</dbReference>
<reference evidence="2 3" key="1">
    <citation type="submission" date="2016-12" db="EMBL/GenBank/DDBJ databases">
        <title>The genomes of Aspergillus section Nigri reveals drivers in fungal speciation.</title>
        <authorList>
            <consortium name="DOE Joint Genome Institute"/>
            <person name="Vesth T.C."/>
            <person name="Nybo J."/>
            <person name="Theobald S."/>
            <person name="Brandl J."/>
            <person name="Frisvad J.C."/>
            <person name="Nielsen K.F."/>
            <person name="Lyhne E.K."/>
            <person name="Kogle M.E."/>
            <person name="Kuo A."/>
            <person name="Riley R."/>
            <person name="Clum A."/>
            <person name="Nolan M."/>
            <person name="Lipzen A."/>
            <person name="Salamov A."/>
            <person name="Henrissat B."/>
            <person name="Wiebenga A."/>
            <person name="De Vries R.P."/>
            <person name="Grigoriev I.V."/>
            <person name="Mortensen U.H."/>
            <person name="Andersen M.R."/>
            <person name="Baker S.E."/>
        </authorList>
    </citation>
    <scope>NUCLEOTIDE SEQUENCE [LARGE SCALE GENOMIC DNA]</scope>
    <source>
        <strain evidence="2 3">CBS 121591</strain>
    </source>
</reference>
<dbReference type="GeneID" id="37144056"/>
<proteinExistence type="predicted"/>